<dbReference type="InterPro" id="IPR018062">
    <property type="entry name" value="HTH_AraC-typ_CS"/>
</dbReference>
<proteinExistence type="predicted"/>
<dbReference type="InterPro" id="IPR009057">
    <property type="entry name" value="Homeodomain-like_sf"/>
</dbReference>
<dbReference type="EMBL" id="PGTB01000001">
    <property type="protein sequence ID" value="PJE38771.1"/>
    <property type="molecule type" value="Genomic_DNA"/>
</dbReference>
<evidence type="ECO:0000313" key="6">
    <source>
        <dbReference type="Proteomes" id="UP000231553"/>
    </source>
</evidence>
<dbReference type="PROSITE" id="PS00041">
    <property type="entry name" value="HTH_ARAC_FAMILY_1"/>
    <property type="match status" value="1"/>
</dbReference>
<dbReference type="InterPro" id="IPR035418">
    <property type="entry name" value="AraC-bd_2"/>
</dbReference>
<dbReference type="OrthoDB" id="9802263at2"/>
<evidence type="ECO:0000256" key="1">
    <source>
        <dbReference type="ARBA" id="ARBA00023015"/>
    </source>
</evidence>
<dbReference type="InterPro" id="IPR050204">
    <property type="entry name" value="AraC_XylS_family_regulators"/>
</dbReference>
<name>A0A2M8J7L9_9RHOB</name>
<dbReference type="PROSITE" id="PS01124">
    <property type="entry name" value="HTH_ARAC_FAMILY_2"/>
    <property type="match status" value="1"/>
</dbReference>
<dbReference type="GO" id="GO:0043565">
    <property type="term" value="F:sequence-specific DNA binding"/>
    <property type="evidence" value="ECO:0007669"/>
    <property type="project" value="InterPro"/>
</dbReference>
<feature type="domain" description="HTH araC/xylS-type" evidence="4">
    <location>
        <begin position="230"/>
        <end position="327"/>
    </location>
</feature>
<reference evidence="5 6" key="1">
    <citation type="journal article" date="2018" name="Int. J. Syst. Evol. Microbiol.">
        <title>Pseudooceanicola lipolyticus sp. nov., a marine alphaproteobacterium, reclassification of Oceanicola flagellatus as Pseudooceanicola flagellatus comb. nov. and emended description of the genus Pseudooceanicola.</title>
        <authorList>
            <person name="Huang M.-M."/>
            <person name="Guo L.-L."/>
            <person name="Wu Y.-H."/>
            <person name="Lai Q.-L."/>
            <person name="Shao Z.-Z."/>
            <person name="Wang C.-S."/>
            <person name="Wu M."/>
            <person name="Xu X.-W."/>
        </authorList>
    </citation>
    <scope>NUCLEOTIDE SEQUENCE [LARGE SCALE GENOMIC DNA]</scope>
    <source>
        <strain evidence="5 6">157</strain>
    </source>
</reference>
<dbReference type="SMART" id="SM00342">
    <property type="entry name" value="HTH_ARAC"/>
    <property type="match status" value="1"/>
</dbReference>
<dbReference type="GO" id="GO:0003700">
    <property type="term" value="F:DNA-binding transcription factor activity"/>
    <property type="evidence" value="ECO:0007669"/>
    <property type="project" value="InterPro"/>
</dbReference>
<organism evidence="5 6">
    <name type="scientific">Pseudooceanicola lipolyticus</name>
    <dbReference type="NCBI Taxonomy" id="2029104"/>
    <lineage>
        <taxon>Bacteria</taxon>
        <taxon>Pseudomonadati</taxon>
        <taxon>Pseudomonadota</taxon>
        <taxon>Alphaproteobacteria</taxon>
        <taxon>Rhodobacterales</taxon>
        <taxon>Paracoccaceae</taxon>
        <taxon>Pseudooceanicola</taxon>
    </lineage>
</organism>
<evidence type="ECO:0000259" key="4">
    <source>
        <dbReference type="PROSITE" id="PS01124"/>
    </source>
</evidence>
<dbReference type="PANTHER" id="PTHR46796">
    <property type="entry name" value="HTH-TYPE TRANSCRIPTIONAL ACTIVATOR RHAS-RELATED"/>
    <property type="match status" value="1"/>
</dbReference>
<accession>A0A2M8J7L9</accession>
<evidence type="ECO:0000313" key="5">
    <source>
        <dbReference type="EMBL" id="PJE38771.1"/>
    </source>
</evidence>
<gene>
    <name evidence="5" type="ORF">CVM52_00220</name>
</gene>
<dbReference type="AlphaFoldDB" id="A0A2M8J7L9"/>
<evidence type="ECO:0000256" key="3">
    <source>
        <dbReference type="ARBA" id="ARBA00023163"/>
    </source>
</evidence>
<dbReference type="InterPro" id="IPR018060">
    <property type="entry name" value="HTH_AraC"/>
</dbReference>
<keyword evidence="1" id="KW-0805">Transcription regulation</keyword>
<dbReference type="Pfam" id="PF14525">
    <property type="entry name" value="AraC_binding_2"/>
    <property type="match status" value="1"/>
</dbReference>
<dbReference type="SUPFAM" id="SSF46689">
    <property type="entry name" value="Homeodomain-like"/>
    <property type="match status" value="2"/>
</dbReference>
<dbReference type="Gene3D" id="1.10.10.60">
    <property type="entry name" value="Homeodomain-like"/>
    <property type="match status" value="1"/>
</dbReference>
<keyword evidence="3" id="KW-0804">Transcription</keyword>
<protein>
    <submittedName>
        <fullName evidence="5">AraC family transcriptional regulator</fullName>
    </submittedName>
</protein>
<evidence type="ECO:0000256" key="2">
    <source>
        <dbReference type="ARBA" id="ARBA00023125"/>
    </source>
</evidence>
<dbReference type="Pfam" id="PF12833">
    <property type="entry name" value="HTH_18"/>
    <property type="match status" value="1"/>
</dbReference>
<dbReference type="Proteomes" id="UP000231553">
    <property type="component" value="Unassembled WGS sequence"/>
</dbReference>
<keyword evidence="6" id="KW-1185">Reference proteome</keyword>
<sequence>MEQAALSVSKDLLSRFPILRTEDLFEARAIVGQAFCDHQLDIRRGARLRVSHDHVSGTELSLNALGYGAEVHIDPGQLQRFYLLQFPLAGRASICHRGETVEAGHDTATILNPDRDTQMTWEEGCRKLLLQVNRGFLEQVAQDLIGAELPGAVRFDPRVDLTTRGGQHLFAQVVAAARAAGEGELWCGTAGLNEAWAERELATVLLENQPSNVSHMLWRTRRAPTSREMRRALDYLHANLCEPLRVEDIAREAGLNVRSLQIGFKAAFGMSPMRYLRDVRLDAARYRLARRRNRENVTEVAYSVGFSHLGRFSKDYRARFGVNPSAG</sequence>
<dbReference type="RefSeq" id="WP_100160899.1">
    <property type="nucleotide sequence ID" value="NZ_PGTB01000001.1"/>
</dbReference>
<comment type="caution">
    <text evidence="5">The sequence shown here is derived from an EMBL/GenBank/DDBJ whole genome shotgun (WGS) entry which is preliminary data.</text>
</comment>
<keyword evidence="2" id="KW-0238">DNA-binding</keyword>